<evidence type="ECO:0000256" key="6">
    <source>
        <dbReference type="ARBA" id="ARBA00022723"/>
    </source>
</evidence>
<feature type="region of interest" description="Disordered" evidence="9">
    <location>
        <begin position="415"/>
        <end position="438"/>
    </location>
</feature>
<keyword evidence="6" id="KW-0479">Metal-binding</keyword>
<evidence type="ECO:0000256" key="1">
    <source>
        <dbReference type="ARBA" id="ARBA00004286"/>
    </source>
</evidence>
<dbReference type="InterPro" id="IPR034732">
    <property type="entry name" value="EPHD"/>
</dbReference>
<comment type="caution">
    <text evidence="11">The sequence shown here is derived from an EMBL/GenBank/DDBJ whole genome shotgun (WGS) entry which is preliminary data.</text>
</comment>
<gene>
    <name evidence="11" type="ORF">KC19_7G043200</name>
</gene>
<dbReference type="Pfam" id="PF05033">
    <property type="entry name" value="Pre-SET"/>
    <property type="match status" value="1"/>
</dbReference>
<keyword evidence="2" id="KW-0158">Chromosome</keyword>
<dbReference type="InterPro" id="IPR007728">
    <property type="entry name" value="Pre-SET_dom"/>
</dbReference>
<keyword evidence="12" id="KW-1185">Reference proteome</keyword>
<protein>
    <recommendedName>
        <fullName evidence="10">PHD-type domain-containing protein</fullName>
    </recommendedName>
</protein>
<evidence type="ECO:0000256" key="2">
    <source>
        <dbReference type="ARBA" id="ARBA00022454"/>
    </source>
</evidence>
<dbReference type="Gene3D" id="2.170.270.10">
    <property type="entry name" value="SET domain"/>
    <property type="match status" value="1"/>
</dbReference>
<sequence>MATQPPSMFPKRHPVFSEDSSDTEYTSSESEESVSQKDDNCVESQLANEPLSESRAVELAVNESSPSMMPRIVNLEHVFIDLDSVEEMDPSSGDVEILGVQASKTNLVVDISDYIGTRPGVRQLEAKKELVTRSQILRPCSPLSPEVPRVPLGQPEEGVLPAAKESEDLARVSMAQPENCVVSKAAVESEDGARIKNADLDDLVIPTAAEESEDGARIKNAGLDDLVVPTAADEGKDEASTISGNYKYRTLGEVFPPDWSSGVLCDMCERGPSLPFGAWYSWCCGKPSRGCVCPYEDQLQKRMVLTGKRDKNPEANINLAHVWSGKVHRLCALWSAEVYQNSDEPWIMMELETAMRRSRKMKCSDCGRLGATLGCRVKKCKRTYHYPCADGLSAYRKIRLWEGFVKPVACKDHRLGKAKQKKRKRGKLAEGAGTPRSGEKALVGVHANEIGSGDEERTRTVTDTPISESGACVSFPQPLGKKLLTPDISYGCEESVPVPCTNDVDDESPPYVEYLTKSRFQNHPLGSKDCPQPPRERLAKACRGCTQHDLDDPSAPLSVHVPFKRREDDDREDWLEERMYGRLPYDKYGRLVIGTRFNELVECNERCGCGEFCVNREMQKGLTTPVEVYKTENKGWALRTLVGIPRGKFVIEYIGEMMTQEQAQRYGEDSYYVETKRRLVA</sequence>
<dbReference type="PANTHER" id="PTHR46223">
    <property type="entry name" value="HISTONE-LYSINE N-METHYLTRANSFERASE SUV39H"/>
    <property type="match status" value="1"/>
</dbReference>
<evidence type="ECO:0000313" key="12">
    <source>
        <dbReference type="Proteomes" id="UP000822688"/>
    </source>
</evidence>
<comment type="subcellular location">
    <subcellularLocation>
        <location evidence="1">Chromosome</location>
    </subcellularLocation>
</comment>
<dbReference type="Pfam" id="PF13771">
    <property type="entry name" value="zf-HC5HC2H"/>
    <property type="match status" value="1"/>
</dbReference>
<dbReference type="SUPFAM" id="SSF82199">
    <property type="entry name" value="SET domain"/>
    <property type="match status" value="1"/>
</dbReference>
<dbReference type="Gene3D" id="3.30.40.10">
    <property type="entry name" value="Zinc/RING finger domain, C3HC4 (zinc finger)"/>
    <property type="match status" value="1"/>
</dbReference>
<dbReference type="AlphaFoldDB" id="A0A8T0H4I1"/>
<evidence type="ECO:0000259" key="10">
    <source>
        <dbReference type="PROSITE" id="PS51805"/>
    </source>
</evidence>
<dbReference type="InterPro" id="IPR050973">
    <property type="entry name" value="H3K9_Histone-Lys_N-MTase"/>
</dbReference>
<evidence type="ECO:0000256" key="8">
    <source>
        <dbReference type="ARBA" id="ARBA00022833"/>
    </source>
</evidence>
<accession>A0A8T0H4I1</accession>
<keyword evidence="8" id="KW-0862">Zinc</keyword>
<evidence type="ECO:0000256" key="3">
    <source>
        <dbReference type="ARBA" id="ARBA00022603"/>
    </source>
</evidence>
<evidence type="ECO:0000256" key="5">
    <source>
        <dbReference type="ARBA" id="ARBA00022691"/>
    </source>
</evidence>
<dbReference type="Proteomes" id="UP000822688">
    <property type="component" value="Chromosome 7"/>
</dbReference>
<keyword evidence="5" id="KW-0949">S-adenosyl-L-methionine</keyword>
<feature type="region of interest" description="Disordered" evidence="9">
    <location>
        <begin position="1"/>
        <end position="49"/>
    </location>
</feature>
<name>A0A8T0H4I1_CERPU</name>
<dbReference type="EMBL" id="CM026428">
    <property type="protein sequence ID" value="KAG0566164.1"/>
    <property type="molecule type" value="Genomic_DNA"/>
</dbReference>
<dbReference type="InterPro" id="IPR046341">
    <property type="entry name" value="SET_dom_sf"/>
</dbReference>
<evidence type="ECO:0000256" key="9">
    <source>
        <dbReference type="SAM" id="MobiDB-lite"/>
    </source>
</evidence>
<evidence type="ECO:0000256" key="7">
    <source>
        <dbReference type="ARBA" id="ARBA00022771"/>
    </source>
</evidence>
<dbReference type="GO" id="GO:0008270">
    <property type="term" value="F:zinc ion binding"/>
    <property type="evidence" value="ECO:0007669"/>
    <property type="project" value="UniProtKB-KW"/>
</dbReference>
<keyword evidence="3" id="KW-0489">Methyltransferase</keyword>
<reference evidence="11" key="1">
    <citation type="submission" date="2020-06" db="EMBL/GenBank/DDBJ databases">
        <title>WGS assembly of Ceratodon purpureus strain R40.</title>
        <authorList>
            <person name="Carey S.B."/>
            <person name="Jenkins J."/>
            <person name="Shu S."/>
            <person name="Lovell J.T."/>
            <person name="Sreedasyam A."/>
            <person name="Maumus F."/>
            <person name="Tiley G.P."/>
            <person name="Fernandez-Pozo N."/>
            <person name="Barry K."/>
            <person name="Chen C."/>
            <person name="Wang M."/>
            <person name="Lipzen A."/>
            <person name="Daum C."/>
            <person name="Saski C.A."/>
            <person name="Payton A.C."/>
            <person name="Mcbreen J.C."/>
            <person name="Conrad R.E."/>
            <person name="Kollar L.M."/>
            <person name="Olsson S."/>
            <person name="Huttunen S."/>
            <person name="Landis J.B."/>
            <person name="Wickett N.J."/>
            <person name="Johnson M.G."/>
            <person name="Rensing S.A."/>
            <person name="Grimwood J."/>
            <person name="Schmutz J."/>
            <person name="Mcdaniel S.F."/>
        </authorList>
    </citation>
    <scope>NUCLEOTIDE SEQUENCE</scope>
    <source>
        <strain evidence="11">R40</strain>
    </source>
</reference>
<organism evidence="11 12">
    <name type="scientific">Ceratodon purpureus</name>
    <name type="common">Fire moss</name>
    <name type="synonym">Dicranum purpureum</name>
    <dbReference type="NCBI Taxonomy" id="3225"/>
    <lineage>
        <taxon>Eukaryota</taxon>
        <taxon>Viridiplantae</taxon>
        <taxon>Streptophyta</taxon>
        <taxon>Embryophyta</taxon>
        <taxon>Bryophyta</taxon>
        <taxon>Bryophytina</taxon>
        <taxon>Bryopsida</taxon>
        <taxon>Dicranidae</taxon>
        <taxon>Pseudoditrichales</taxon>
        <taxon>Ditrichaceae</taxon>
        <taxon>Ceratodon</taxon>
    </lineage>
</organism>
<keyword evidence="4" id="KW-0808">Transferase</keyword>
<dbReference type="PANTHER" id="PTHR46223:SF3">
    <property type="entry name" value="HISTONE-LYSINE N-METHYLTRANSFERASE SET-23"/>
    <property type="match status" value="1"/>
</dbReference>
<dbReference type="GO" id="GO:0005634">
    <property type="term" value="C:nucleus"/>
    <property type="evidence" value="ECO:0007669"/>
    <property type="project" value="InterPro"/>
</dbReference>
<dbReference type="CDD" id="cd15571">
    <property type="entry name" value="ePHD"/>
    <property type="match status" value="1"/>
</dbReference>
<evidence type="ECO:0000256" key="4">
    <source>
        <dbReference type="ARBA" id="ARBA00022679"/>
    </source>
</evidence>
<dbReference type="EMBL" id="CM026428">
    <property type="protein sequence ID" value="KAG0566163.1"/>
    <property type="molecule type" value="Genomic_DNA"/>
</dbReference>
<dbReference type="GO" id="GO:0032259">
    <property type="term" value="P:methylation"/>
    <property type="evidence" value="ECO:0007669"/>
    <property type="project" value="UniProtKB-KW"/>
</dbReference>
<proteinExistence type="predicted"/>
<feature type="domain" description="PHD-type" evidence="10">
    <location>
        <begin position="287"/>
        <end position="414"/>
    </location>
</feature>
<dbReference type="GO" id="GO:0005694">
    <property type="term" value="C:chromosome"/>
    <property type="evidence" value="ECO:0007669"/>
    <property type="project" value="UniProtKB-SubCell"/>
</dbReference>
<keyword evidence="7" id="KW-0863">Zinc-finger</keyword>
<dbReference type="GO" id="GO:0042054">
    <property type="term" value="F:histone methyltransferase activity"/>
    <property type="evidence" value="ECO:0007669"/>
    <property type="project" value="InterPro"/>
</dbReference>
<dbReference type="InterPro" id="IPR013083">
    <property type="entry name" value="Znf_RING/FYVE/PHD"/>
</dbReference>
<feature type="compositionally biased region" description="Basic residues" evidence="9">
    <location>
        <begin position="416"/>
        <end position="426"/>
    </location>
</feature>
<evidence type="ECO:0000313" key="11">
    <source>
        <dbReference type="EMBL" id="KAG0566163.1"/>
    </source>
</evidence>
<dbReference type="PROSITE" id="PS51805">
    <property type="entry name" value="EPHD"/>
    <property type="match status" value="1"/>
</dbReference>